<proteinExistence type="inferred from homology"/>
<dbReference type="PROSITE" id="PS50966">
    <property type="entry name" value="ZF_SWIM"/>
    <property type="match status" value="1"/>
</dbReference>
<dbReference type="InterPro" id="IPR007527">
    <property type="entry name" value="Znf_SWIM"/>
</dbReference>
<dbReference type="PANTHER" id="PTHR31669">
    <property type="entry name" value="PROTEIN FAR1-RELATED SEQUENCE 10-RELATED"/>
    <property type="match status" value="1"/>
</dbReference>
<evidence type="ECO:0000256" key="4">
    <source>
        <dbReference type="ARBA" id="ARBA00022833"/>
    </source>
</evidence>
<comment type="similarity">
    <text evidence="1 6">Belongs to the FHY3/FAR1 family.</text>
</comment>
<evidence type="ECO:0000256" key="1">
    <source>
        <dbReference type="ARBA" id="ARBA00005889"/>
    </source>
</evidence>
<comment type="function">
    <text evidence="6">Putative transcription activator involved in regulating light control of development.</text>
</comment>
<dbReference type="InterPro" id="IPR006564">
    <property type="entry name" value="Znf_PMZ"/>
</dbReference>
<evidence type="ECO:0000256" key="3">
    <source>
        <dbReference type="ARBA" id="ARBA00022771"/>
    </source>
</evidence>
<sequence length="254" mass="29202">MANVYTRYMFKKFQVEVLGMSSVFLSKSEQLGDTLACTVKGFEVQDHNKKIKVKEYKVEWNASERKISCICCNFEFKGYLCRHALTVLLASSVLEIPSHYILKRWTKDAKDRCTLNGSYTIKDTSKSITQRFNDICARSIKFAEEASLSKESFETALIVLEEVLKRVVNINKNIEKVGQQFEVSTITPVERDPKICNTVGAPRRIKSGVEISSTKVRKRKCSNCKQQGHNVTSCKQVWEQYNIFNSENFIFFNI</sequence>
<dbReference type="GO" id="GO:0008270">
    <property type="term" value="F:zinc ion binding"/>
    <property type="evidence" value="ECO:0007669"/>
    <property type="project" value="UniProtKB-UniRule"/>
</dbReference>
<protein>
    <recommendedName>
        <fullName evidence="6">Protein FAR1-RELATED SEQUENCE</fullName>
    </recommendedName>
</protein>
<dbReference type="GO" id="GO:0006355">
    <property type="term" value="P:regulation of DNA-templated transcription"/>
    <property type="evidence" value="ECO:0007669"/>
    <property type="project" value="UniProtKB-UniRule"/>
</dbReference>
<dbReference type="AlphaFoldDB" id="A0A1D1ZER9"/>
<accession>A0A1D1ZER9</accession>
<dbReference type="GO" id="GO:0005634">
    <property type="term" value="C:nucleus"/>
    <property type="evidence" value="ECO:0007669"/>
    <property type="project" value="UniProtKB-SubCell"/>
</dbReference>
<organism evidence="8">
    <name type="scientific">Anthurium amnicola</name>
    <dbReference type="NCBI Taxonomy" id="1678845"/>
    <lineage>
        <taxon>Eukaryota</taxon>
        <taxon>Viridiplantae</taxon>
        <taxon>Streptophyta</taxon>
        <taxon>Embryophyta</taxon>
        <taxon>Tracheophyta</taxon>
        <taxon>Spermatophyta</taxon>
        <taxon>Magnoliopsida</taxon>
        <taxon>Liliopsida</taxon>
        <taxon>Araceae</taxon>
        <taxon>Pothoideae</taxon>
        <taxon>Potheae</taxon>
        <taxon>Anthurium</taxon>
    </lineage>
</organism>
<evidence type="ECO:0000256" key="5">
    <source>
        <dbReference type="PROSITE-ProRule" id="PRU00325"/>
    </source>
</evidence>
<keyword evidence="2 6" id="KW-0479">Metal-binding</keyword>
<keyword evidence="4 6" id="KW-0862">Zinc</keyword>
<dbReference type="EMBL" id="GDJX01002474">
    <property type="protein sequence ID" value="JAT65462.1"/>
    <property type="molecule type" value="Transcribed_RNA"/>
</dbReference>
<name>A0A1D1ZER9_9ARAE</name>
<dbReference type="PANTHER" id="PTHR31669:SF283">
    <property type="entry name" value="PROTEIN FAR1-RELATED SEQUENCE"/>
    <property type="match status" value="1"/>
</dbReference>
<keyword evidence="3 5" id="KW-0863">Zinc-finger</keyword>
<comment type="subcellular location">
    <subcellularLocation>
        <location evidence="6">Nucleus</location>
    </subcellularLocation>
</comment>
<dbReference type="Pfam" id="PF04434">
    <property type="entry name" value="SWIM"/>
    <property type="match status" value="1"/>
</dbReference>
<evidence type="ECO:0000313" key="8">
    <source>
        <dbReference type="EMBL" id="JAT65462.1"/>
    </source>
</evidence>
<feature type="domain" description="SWIM-type" evidence="7">
    <location>
        <begin position="56"/>
        <end position="92"/>
    </location>
</feature>
<gene>
    <name evidence="8" type="primary">FHY3_2</name>
    <name evidence="8" type="ORF">g.121841</name>
</gene>
<keyword evidence="6" id="KW-0539">Nucleus</keyword>
<evidence type="ECO:0000256" key="2">
    <source>
        <dbReference type="ARBA" id="ARBA00022723"/>
    </source>
</evidence>
<reference evidence="8" key="1">
    <citation type="submission" date="2015-07" db="EMBL/GenBank/DDBJ databases">
        <title>Transcriptome Assembly of Anthurium amnicola.</title>
        <authorList>
            <person name="Suzuki J."/>
        </authorList>
    </citation>
    <scope>NUCLEOTIDE SEQUENCE</scope>
</reference>
<evidence type="ECO:0000259" key="7">
    <source>
        <dbReference type="PROSITE" id="PS50966"/>
    </source>
</evidence>
<dbReference type="SMART" id="SM00575">
    <property type="entry name" value="ZnF_PMZ"/>
    <property type="match status" value="1"/>
</dbReference>
<dbReference type="InterPro" id="IPR031052">
    <property type="entry name" value="FHY3/FAR1"/>
</dbReference>
<evidence type="ECO:0000256" key="6">
    <source>
        <dbReference type="RuleBase" id="RU367018"/>
    </source>
</evidence>